<keyword evidence="1" id="KW-1133">Transmembrane helix</keyword>
<dbReference type="InterPro" id="IPR021008">
    <property type="entry name" value="DltX"/>
</dbReference>
<protein>
    <submittedName>
        <fullName evidence="2">Uncharacterized protein</fullName>
    </submittedName>
</protein>
<keyword evidence="1" id="KW-0812">Transmembrane</keyword>
<proteinExistence type="predicted"/>
<name>A0A0R1GYD6_9LACO</name>
<feature type="transmembrane region" description="Helical" evidence="1">
    <location>
        <begin position="53"/>
        <end position="74"/>
    </location>
</feature>
<evidence type="ECO:0000256" key="1">
    <source>
        <dbReference type="SAM" id="Phobius"/>
    </source>
</evidence>
<keyword evidence="3" id="KW-1185">Reference proteome</keyword>
<dbReference type="eggNOG" id="ENOG5030APB">
    <property type="taxonomic scope" value="Bacteria"/>
</dbReference>
<accession>A0A0R1GYD6</accession>
<gene>
    <name evidence="2" type="ORF">FD07_GL001803</name>
</gene>
<dbReference type="STRING" id="357278.IV61_GL002070"/>
<dbReference type="PATRIC" id="fig|1267003.4.peg.1899"/>
<organism evidence="2 3">
    <name type="scientific">Levilactobacillus parabrevis ATCC 53295</name>
    <dbReference type="NCBI Taxonomy" id="1267003"/>
    <lineage>
        <taxon>Bacteria</taxon>
        <taxon>Bacillati</taxon>
        <taxon>Bacillota</taxon>
        <taxon>Bacilli</taxon>
        <taxon>Lactobacillales</taxon>
        <taxon>Lactobacillaceae</taxon>
        <taxon>Levilactobacillus</taxon>
    </lineage>
</organism>
<reference evidence="2 3" key="1">
    <citation type="journal article" date="2015" name="Genome Announc.">
        <title>Expanding the biotechnology potential of lactobacilli through comparative genomics of 213 strains and associated genera.</title>
        <authorList>
            <person name="Sun Z."/>
            <person name="Harris H.M."/>
            <person name="McCann A."/>
            <person name="Guo C."/>
            <person name="Argimon S."/>
            <person name="Zhang W."/>
            <person name="Yang X."/>
            <person name="Jeffery I.B."/>
            <person name="Cooney J.C."/>
            <person name="Kagawa T.F."/>
            <person name="Liu W."/>
            <person name="Song Y."/>
            <person name="Salvetti E."/>
            <person name="Wrobel A."/>
            <person name="Rasinkangas P."/>
            <person name="Parkhill J."/>
            <person name="Rea M.C."/>
            <person name="O'Sullivan O."/>
            <person name="Ritari J."/>
            <person name="Douillard F.P."/>
            <person name="Paul Ross R."/>
            <person name="Yang R."/>
            <person name="Briner A.E."/>
            <person name="Felis G.E."/>
            <person name="de Vos W.M."/>
            <person name="Barrangou R."/>
            <person name="Klaenhammer T.R."/>
            <person name="Caufield P.W."/>
            <person name="Cui Y."/>
            <person name="Zhang H."/>
            <person name="O'Toole P.W."/>
        </authorList>
    </citation>
    <scope>NUCLEOTIDE SEQUENCE [LARGE SCALE GENOMIC DNA]</scope>
    <source>
        <strain evidence="2 3">ATCC 53295</strain>
    </source>
</reference>
<dbReference type="EMBL" id="AZCZ01000005">
    <property type="protein sequence ID" value="KRK39182.1"/>
    <property type="molecule type" value="Genomic_DNA"/>
</dbReference>
<dbReference type="Proteomes" id="UP000051176">
    <property type="component" value="Unassembled WGS sequence"/>
</dbReference>
<dbReference type="Pfam" id="PF12459">
    <property type="entry name" value="DltX"/>
    <property type="match status" value="1"/>
</dbReference>
<evidence type="ECO:0000313" key="3">
    <source>
        <dbReference type="Proteomes" id="UP000051176"/>
    </source>
</evidence>
<dbReference type="AlphaFoldDB" id="A0A0R1GYD6"/>
<sequence>MAAELLTNSLGFVGEYTGELAANGSWFGGRIDQQNLGVNFMRAKWLALWHQPVVAFIGWTMFYFVILMILVYLYGYSGLNNSTFIYNEF</sequence>
<evidence type="ECO:0000313" key="2">
    <source>
        <dbReference type="EMBL" id="KRK39182.1"/>
    </source>
</evidence>
<keyword evidence="1" id="KW-0472">Membrane</keyword>
<comment type="caution">
    <text evidence="2">The sequence shown here is derived from an EMBL/GenBank/DDBJ whole genome shotgun (WGS) entry which is preliminary data.</text>
</comment>